<feature type="transmembrane region" description="Helical" evidence="7">
    <location>
        <begin position="150"/>
        <end position="169"/>
    </location>
</feature>
<organism evidence="9 10">
    <name type="scientific">Streptoalloteichus hindustanus</name>
    <dbReference type="NCBI Taxonomy" id="2017"/>
    <lineage>
        <taxon>Bacteria</taxon>
        <taxon>Bacillati</taxon>
        <taxon>Actinomycetota</taxon>
        <taxon>Actinomycetes</taxon>
        <taxon>Pseudonocardiales</taxon>
        <taxon>Pseudonocardiaceae</taxon>
        <taxon>Streptoalloteichus</taxon>
    </lineage>
</organism>
<name>A0A1M4T7X3_STRHI</name>
<dbReference type="InterPro" id="IPR037185">
    <property type="entry name" value="EmrE-like"/>
</dbReference>
<evidence type="ECO:0000256" key="4">
    <source>
        <dbReference type="ARBA" id="ARBA00022989"/>
    </source>
</evidence>
<dbReference type="OrthoDB" id="5242975at2"/>
<feature type="transmembrane region" description="Helical" evidence="7">
    <location>
        <begin position="36"/>
        <end position="54"/>
    </location>
</feature>
<evidence type="ECO:0000256" key="5">
    <source>
        <dbReference type="ARBA" id="ARBA00023136"/>
    </source>
</evidence>
<feature type="transmembrane region" description="Helical" evidence="7">
    <location>
        <begin position="242"/>
        <end position="263"/>
    </location>
</feature>
<protein>
    <submittedName>
        <fullName evidence="9">Threonine/homoserine efflux transporter RhtA</fullName>
    </submittedName>
</protein>
<gene>
    <name evidence="9" type="ORF">SAMN05444320_1013</name>
</gene>
<dbReference type="InterPro" id="IPR000620">
    <property type="entry name" value="EamA_dom"/>
</dbReference>
<feature type="region of interest" description="Disordered" evidence="6">
    <location>
        <begin position="293"/>
        <end position="320"/>
    </location>
</feature>
<accession>A0A1M4T7X3</accession>
<evidence type="ECO:0000313" key="10">
    <source>
        <dbReference type="Proteomes" id="UP000184501"/>
    </source>
</evidence>
<keyword evidence="5 7" id="KW-0472">Membrane</keyword>
<feature type="domain" description="EamA" evidence="8">
    <location>
        <begin position="150"/>
        <end position="285"/>
    </location>
</feature>
<sequence>MTSPGSLLRLGVLALLWGSSFLWIKLGLDAFSPVQLVLVRLGLAAVVLLAILRVRRIALPSGGKLWAHLAVAALFANALPFVLFAIGEQTVDTGLAGVLNSTMPLWTLLIALLVRQERRLSWVRGAGLALGFAGTLLIFAPWQAGGVLSWASLTILGAALSYGLSAVYMARYLAGHGVPPVAVATGQMICATGWTALALPFGGLQAVRWSPVPLLAVAVLGVFGTALAFIAYYRLIADEGPTIASTTAYLMPIVSVLLGAVVLDESLHPRVLAGMAVILVGVALTRLSVRRRARVEPTTPSPPSTVTPARLAAPTASAGD</sequence>
<dbReference type="EMBL" id="FQVN01000001">
    <property type="protein sequence ID" value="SHE40510.1"/>
    <property type="molecule type" value="Genomic_DNA"/>
</dbReference>
<feature type="transmembrane region" description="Helical" evidence="7">
    <location>
        <begin position="126"/>
        <end position="144"/>
    </location>
</feature>
<evidence type="ECO:0000256" key="7">
    <source>
        <dbReference type="SAM" id="Phobius"/>
    </source>
</evidence>
<evidence type="ECO:0000256" key="6">
    <source>
        <dbReference type="SAM" id="MobiDB-lite"/>
    </source>
</evidence>
<evidence type="ECO:0000256" key="3">
    <source>
        <dbReference type="ARBA" id="ARBA00022692"/>
    </source>
</evidence>
<dbReference type="Pfam" id="PF00892">
    <property type="entry name" value="EamA"/>
    <property type="match status" value="2"/>
</dbReference>
<dbReference type="AlphaFoldDB" id="A0A1M4T7X3"/>
<feature type="transmembrane region" description="Helical" evidence="7">
    <location>
        <begin position="214"/>
        <end position="235"/>
    </location>
</feature>
<dbReference type="InterPro" id="IPR050638">
    <property type="entry name" value="AA-Vitamin_Transporters"/>
</dbReference>
<evidence type="ECO:0000256" key="1">
    <source>
        <dbReference type="ARBA" id="ARBA00004141"/>
    </source>
</evidence>
<evidence type="ECO:0000259" key="8">
    <source>
        <dbReference type="Pfam" id="PF00892"/>
    </source>
</evidence>
<feature type="domain" description="EamA" evidence="8">
    <location>
        <begin position="13"/>
        <end position="139"/>
    </location>
</feature>
<feature type="transmembrane region" description="Helical" evidence="7">
    <location>
        <begin position="93"/>
        <end position="114"/>
    </location>
</feature>
<reference evidence="9 10" key="1">
    <citation type="submission" date="2016-11" db="EMBL/GenBank/DDBJ databases">
        <authorList>
            <person name="Jaros S."/>
            <person name="Januszkiewicz K."/>
            <person name="Wedrychowicz H."/>
        </authorList>
    </citation>
    <scope>NUCLEOTIDE SEQUENCE [LARGE SCALE GENOMIC DNA]</scope>
    <source>
        <strain evidence="9 10">DSM 44523</strain>
    </source>
</reference>
<feature type="transmembrane region" description="Helical" evidence="7">
    <location>
        <begin position="269"/>
        <end position="289"/>
    </location>
</feature>
<dbReference type="PANTHER" id="PTHR32322:SF9">
    <property type="entry name" value="AMINO-ACID METABOLITE EFFLUX PUMP-RELATED"/>
    <property type="match status" value="1"/>
</dbReference>
<comment type="subcellular location">
    <subcellularLocation>
        <location evidence="1">Membrane</location>
        <topology evidence="1">Multi-pass membrane protein</topology>
    </subcellularLocation>
</comment>
<keyword evidence="4 7" id="KW-1133">Transmembrane helix</keyword>
<dbReference type="SUPFAM" id="SSF103481">
    <property type="entry name" value="Multidrug resistance efflux transporter EmrE"/>
    <property type="match status" value="2"/>
</dbReference>
<dbReference type="Proteomes" id="UP000184501">
    <property type="component" value="Unassembled WGS sequence"/>
</dbReference>
<proteinExistence type="inferred from homology"/>
<comment type="similarity">
    <text evidence="2">Belongs to the EamA transporter family.</text>
</comment>
<feature type="transmembrane region" description="Helical" evidence="7">
    <location>
        <begin position="7"/>
        <end position="24"/>
    </location>
</feature>
<dbReference type="Gene3D" id="1.10.3730.20">
    <property type="match status" value="1"/>
</dbReference>
<feature type="transmembrane region" description="Helical" evidence="7">
    <location>
        <begin position="66"/>
        <end position="87"/>
    </location>
</feature>
<evidence type="ECO:0000256" key="2">
    <source>
        <dbReference type="ARBA" id="ARBA00007362"/>
    </source>
</evidence>
<keyword evidence="10" id="KW-1185">Reference proteome</keyword>
<evidence type="ECO:0000313" key="9">
    <source>
        <dbReference type="EMBL" id="SHE40510.1"/>
    </source>
</evidence>
<keyword evidence="3 7" id="KW-0812">Transmembrane</keyword>
<dbReference type="GO" id="GO:0016020">
    <property type="term" value="C:membrane"/>
    <property type="evidence" value="ECO:0007669"/>
    <property type="project" value="UniProtKB-SubCell"/>
</dbReference>
<feature type="transmembrane region" description="Helical" evidence="7">
    <location>
        <begin position="181"/>
        <end position="202"/>
    </location>
</feature>
<dbReference type="PANTHER" id="PTHR32322">
    <property type="entry name" value="INNER MEMBRANE TRANSPORTER"/>
    <property type="match status" value="1"/>
</dbReference>